<dbReference type="RefSeq" id="WP_168932374.1">
    <property type="nucleotide sequence ID" value="NZ_JABAFD010000006.1"/>
</dbReference>
<evidence type="ECO:0000256" key="9">
    <source>
        <dbReference type="ARBA" id="ARBA00023012"/>
    </source>
</evidence>
<dbReference type="FunFam" id="3.30.565.10:FF:000057">
    <property type="entry name" value="Sensor histidine kinase"/>
    <property type="match status" value="1"/>
</dbReference>
<keyword evidence="7 13" id="KW-0418">Kinase</keyword>
<evidence type="ECO:0000256" key="10">
    <source>
        <dbReference type="ARBA" id="ARBA00023136"/>
    </source>
</evidence>
<dbReference type="Pfam" id="PF02518">
    <property type="entry name" value="HATPase_c"/>
    <property type="match status" value="1"/>
</dbReference>
<dbReference type="GO" id="GO:0000155">
    <property type="term" value="F:phosphorelay sensor kinase activity"/>
    <property type="evidence" value="ECO:0007669"/>
    <property type="project" value="TreeGrafter"/>
</dbReference>
<dbReference type="PANTHER" id="PTHR45453:SF2">
    <property type="entry name" value="HISTIDINE KINASE"/>
    <property type="match status" value="1"/>
</dbReference>
<evidence type="ECO:0000313" key="13">
    <source>
        <dbReference type="EMBL" id="NME10052.1"/>
    </source>
</evidence>
<evidence type="ECO:0000256" key="7">
    <source>
        <dbReference type="ARBA" id="ARBA00022777"/>
    </source>
</evidence>
<name>A0AA44DLT3_PARBF</name>
<accession>A0AA44DLT3</accession>
<dbReference type="AlphaFoldDB" id="A0AA44DLT3"/>
<proteinExistence type="predicted"/>
<evidence type="ECO:0000256" key="8">
    <source>
        <dbReference type="ARBA" id="ARBA00022989"/>
    </source>
</evidence>
<dbReference type="SUPFAM" id="SSF55874">
    <property type="entry name" value="ATPase domain of HSP90 chaperone/DNA topoisomerase II/histidine kinase"/>
    <property type="match status" value="1"/>
</dbReference>
<dbReference type="Gene3D" id="3.30.565.10">
    <property type="entry name" value="Histidine kinase-like ATPase, C-terminal domain"/>
    <property type="match status" value="1"/>
</dbReference>
<evidence type="ECO:0000256" key="2">
    <source>
        <dbReference type="ARBA" id="ARBA00004651"/>
    </source>
</evidence>
<dbReference type="Proteomes" id="UP000573963">
    <property type="component" value="Unassembled WGS sequence"/>
</dbReference>
<sequence>MKLFMNEYKGYIFTYYAGIIITLMYCKLINFIKTSEIVYILLFNTFIVSSFIIYKYITTKRTYEVFEKGIKSLDESMLDLGKSPIGKNVSNILNQQYDKYMSNMQEQYRVHNDHLTFINHWIHQMKTPVSVINLLLQEYEGEEISSNIQQELDKIDKGLNMAMYFARLDKFQKDFSVEKVNLYNDMIELINKERRLFIKNRIIPKVDLDKELIVYSDKKWLRFILEQIMINGVKYSKGHGKYLIIKKREDSEYIIVDIIDEGIGIPRKDIKRVFEPFFTGENGRKFGESTGMGLYIVKKVCDNLGHRVEIKSEIEKGTRVSILFKK</sequence>
<comment type="subcellular location">
    <subcellularLocation>
        <location evidence="2">Cell membrane</location>
        <topology evidence="2">Multi-pass membrane protein</topology>
    </subcellularLocation>
</comment>
<evidence type="ECO:0000259" key="12">
    <source>
        <dbReference type="PROSITE" id="PS50109"/>
    </source>
</evidence>
<keyword evidence="5" id="KW-0808">Transferase</keyword>
<reference evidence="13 14" key="1">
    <citation type="submission" date="2020-04" db="EMBL/GenBank/DDBJ databases">
        <authorList>
            <person name="Hitch T.C.A."/>
            <person name="Wylensek D."/>
            <person name="Clavel T."/>
        </authorList>
    </citation>
    <scope>NUCLEOTIDE SEQUENCE [LARGE SCALE GENOMIC DNA]</scope>
    <source>
        <strain evidence="13 14">Med78_4-601-WT-2</strain>
    </source>
</reference>
<dbReference type="PRINTS" id="PR00344">
    <property type="entry name" value="BCTRLSENSOR"/>
</dbReference>
<feature type="domain" description="Histidine kinase" evidence="12">
    <location>
        <begin position="120"/>
        <end position="326"/>
    </location>
</feature>
<keyword evidence="4" id="KW-1003">Cell membrane</keyword>
<evidence type="ECO:0000256" key="1">
    <source>
        <dbReference type="ARBA" id="ARBA00000085"/>
    </source>
</evidence>
<dbReference type="PANTHER" id="PTHR45453">
    <property type="entry name" value="PHOSPHATE REGULON SENSOR PROTEIN PHOR"/>
    <property type="match status" value="1"/>
</dbReference>
<dbReference type="InterPro" id="IPR050351">
    <property type="entry name" value="BphY/WalK/GraS-like"/>
</dbReference>
<comment type="caution">
    <text evidence="13">The sequence shown here is derived from an EMBL/GenBank/DDBJ whole genome shotgun (WGS) entry which is preliminary data.</text>
</comment>
<dbReference type="InterPro" id="IPR004358">
    <property type="entry name" value="Sig_transdc_His_kin-like_C"/>
</dbReference>
<dbReference type="GO" id="GO:0004721">
    <property type="term" value="F:phosphoprotein phosphatase activity"/>
    <property type="evidence" value="ECO:0007669"/>
    <property type="project" value="TreeGrafter"/>
</dbReference>
<evidence type="ECO:0000256" key="5">
    <source>
        <dbReference type="ARBA" id="ARBA00022679"/>
    </source>
</evidence>
<dbReference type="InterPro" id="IPR005467">
    <property type="entry name" value="His_kinase_dom"/>
</dbReference>
<dbReference type="EC" id="2.7.13.3" evidence="3"/>
<feature type="transmembrane region" description="Helical" evidence="11">
    <location>
        <begin position="12"/>
        <end position="32"/>
    </location>
</feature>
<dbReference type="InterPro" id="IPR003594">
    <property type="entry name" value="HATPase_dom"/>
</dbReference>
<evidence type="ECO:0000256" key="11">
    <source>
        <dbReference type="SAM" id="Phobius"/>
    </source>
</evidence>
<dbReference type="InterPro" id="IPR036890">
    <property type="entry name" value="HATPase_C_sf"/>
</dbReference>
<evidence type="ECO:0000313" key="14">
    <source>
        <dbReference type="Proteomes" id="UP000573963"/>
    </source>
</evidence>
<comment type="catalytic activity">
    <reaction evidence="1">
        <text>ATP + protein L-histidine = ADP + protein N-phospho-L-histidine.</text>
        <dbReference type="EC" id="2.7.13.3"/>
    </reaction>
</comment>
<dbReference type="SMART" id="SM00387">
    <property type="entry name" value="HATPase_c"/>
    <property type="match status" value="1"/>
</dbReference>
<keyword evidence="6 11" id="KW-0812">Transmembrane</keyword>
<keyword evidence="10 11" id="KW-0472">Membrane</keyword>
<organism evidence="13 14">
    <name type="scientific">Paraclostridium bifermentans</name>
    <name type="common">Clostridium bifermentans</name>
    <dbReference type="NCBI Taxonomy" id="1490"/>
    <lineage>
        <taxon>Bacteria</taxon>
        <taxon>Bacillati</taxon>
        <taxon>Bacillota</taxon>
        <taxon>Clostridia</taxon>
        <taxon>Peptostreptococcales</taxon>
        <taxon>Peptostreptococcaceae</taxon>
        <taxon>Paraclostridium</taxon>
    </lineage>
</organism>
<dbReference type="GO" id="GO:0016036">
    <property type="term" value="P:cellular response to phosphate starvation"/>
    <property type="evidence" value="ECO:0007669"/>
    <property type="project" value="TreeGrafter"/>
</dbReference>
<evidence type="ECO:0000256" key="3">
    <source>
        <dbReference type="ARBA" id="ARBA00012438"/>
    </source>
</evidence>
<keyword evidence="8 11" id="KW-1133">Transmembrane helix</keyword>
<keyword evidence="9" id="KW-0902">Two-component regulatory system</keyword>
<dbReference type="EMBL" id="JABAFD010000006">
    <property type="protein sequence ID" value="NME10052.1"/>
    <property type="molecule type" value="Genomic_DNA"/>
</dbReference>
<dbReference type="PROSITE" id="PS50109">
    <property type="entry name" value="HIS_KIN"/>
    <property type="match status" value="1"/>
</dbReference>
<evidence type="ECO:0000256" key="6">
    <source>
        <dbReference type="ARBA" id="ARBA00022692"/>
    </source>
</evidence>
<evidence type="ECO:0000256" key="4">
    <source>
        <dbReference type="ARBA" id="ARBA00022475"/>
    </source>
</evidence>
<feature type="transmembrane region" description="Helical" evidence="11">
    <location>
        <begin position="38"/>
        <end position="57"/>
    </location>
</feature>
<dbReference type="GO" id="GO:0005886">
    <property type="term" value="C:plasma membrane"/>
    <property type="evidence" value="ECO:0007669"/>
    <property type="project" value="UniProtKB-SubCell"/>
</dbReference>
<gene>
    <name evidence="13" type="ORF">HF875_11005</name>
</gene>
<protein>
    <recommendedName>
        <fullName evidence="3">histidine kinase</fullName>
        <ecNumber evidence="3">2.7.13.3</ecNumber>
    </recommendedName>
</protein>